<dbReference type="Proteomes" id="UP000076532">
    <property type="component" value="Unassembled WGS sequence"/>
</dbReference>
<keyword evidence="3" id="KW-1185">Reference proteome</keyword>
<sequence length="56" mass="6028">MKSASTTTSSVPKSATAPFSQLRSKTTPRPDSATQELPRYPHRFGASPPSASEKHK</sequence>
<protein>
    <submittedName>
        <fullName evidence="2">Uncharacterized protein</fullName>
    </submittedName>
</protein>
<proteinExistence type="predicted"/>
<evidence type="ECO:0000313" key="2">
    <source>
        <dbReference type="EMBL" id="KZP27190.1"/>
    </source>
</evidence>
<dbReference type="AlphaFoldDB" id="A0A166QIJ4"/>
<reference evidence="2 3" key="1">
    <citation type="journal article" date="2016" name="Mol. Biol. Evol.">
        <title>Comparative Genomics of Early-Diverging Mushroom-Forming Fungi Provides Insights into the Origins of Lignocellulose Decay Capabilities.</title>
        <authorList>
            <person name="Nagy L.G."/>
            <person name="Riley R."/>
            <person name="Tritt A."/>
            <person name="Adam C."/>
            <person name="Daum C."/>
            <person name="Floudas D."/>
            <person name="Sun H."/>
            <person name="Yadav J.S."/>
            <person name="Pangilinan J."/>
            <person name="Larsson K.H."/>
            <person name="Matsuura K."/>
            <person name="Barry K."/>
            <person name="Labutti K."/>
            <person name="Kuo R."/>
            <person name="Ohm R.A."/>
            <person name="Bhattacharya S.S."/>
            <person name="Shirouzu T."/>
            <person name="Yoshinaga Y."/>
            <person name="Martin F.M."/>
            <person name="Grigoriev I.V."/>
            <person name="Hibbett D.S."/>
        </authorList>
    </citation>
    <scope>NUCLEOTIDE SEQUENCE [LARGE SCALE GENOMIC DNA]</scope>
    <source>
        <strain evidence="2 3">CBS 109695</strain>
    </source>
</reference>
<dbReference type="EMBL" id="KV417510">
    <property type="protein sequence ID" value="KZP27190.1"/>
    <property type="molecule type" value="Genomic_DNA"/>
</dbReference>
<feature type="region of interest" description="Disordered" evidence="1">
    <location>
        <begin position="1"/>
        <end position="56"/>
    </location>
</feature>
<evidence type="ECO:0000256" key="1">
    <source>
        <dbReference type="SAM" id="MobiDB-lite"/>
    </source>
</evidence>
<gene>
    <name evidence="2" type="ORF">FIBSPDRAFT_853938</name>
</gene>
<name>A0A166QIJ4_9AGAM</name>
<accession>A0A166QIJ4</accession>
<evidence type="ECO:0000313" key="3">
    <source>
        <dbReference type="Proteomes" id="UP000076532"/>
    </source>
</evidence>
<organism evidence="2 3">
    <name type="scientific">Athelia psychrophila</name>
    <dbReference type="NCBI Taxonomy" id="1759441"/>
    <lineage>
        <taxon>Eukaryota</taxon>
        <taxon>Fungi</taxon>
        <taxon>Dikarya</taxon>
        <taxon>Basidiomycota</taxon>
        <taxon>Agaricomycotina</taxon>
        <taxon>Agaricomycetes</taxon>
        <taxon>Agaricomycetidae</taxon>
        <taxon>Atheliales</taxon>
        <taxon>Atheliaceae</taxon>
        <taxon>Athelia</taxon>
    </lineage>
</organism>
<feature type="compositionally biased region" description="Polar residues" evidence="1">
    <location>
        <begin position="1"/>
        <end position="35"/>
    </location>
</feature>